<keyword evidence="2" id="KW-1185">Reference proteome</keyword>
<reference evidence="3" key="1">
    <citation type="submission" date="2019-12" db="UniProtKB">
        <authorList>
            <consortium name="WormBaseParasite"/>
        </authorList>
    </citation>
    <scope>IDENTIFICATION</scope>
</reference>
<keyword evidence="1" id="KW-0732">Signal</keyword>
<feature type="signal peptide" evidence="1">
    <location>
        <begin position="1"/>
        <end position="27"/>
    </location>
</feature>
<accession>A0A5S6QU34</accession>
<protein>
    <submittedName>
        <fullName evidence="3">Secreted protein</fullName>
    </submittedName>
</protein>
<dbReference type="WBParaSite" id="TMUE_2000010643.1">
    <property type="protein sequence ID" value="TMUE_2000010643.1"/>
    <property type="gene ID" value="WBGene00301044"/>
</dbReference>
<dbReference type="AlphaFoldDB" id="A0A5S6QU34"/>
<evidence type="ECO:0000313" key="3">
    <source>
        <dbReference type="WBParaSite" id="TMUE_2000010643.1"/>
    </source>
</evidence>
<name>A0A5S6QU34_TRIMR</name>
<feature type="chain" id="PRO_5024369744" evidence="1">
    <location>
        <begin position="28"/>
        <end position="110"/>
    </location>
</feature>
<sequence>MPSAALAAPPVMLATFDILALVSFARQSQLETTGSGLILQCCCSIHIRNQFSNAAATCNFAKAKRVPIPEAGAHPPQTSRKSGPTLVMPADYPFRLALRDMDVRFQPSQD</sequence>
<organism evidence="2 3">
    <name type="scientific">Trichuris muris</name>
    <name type="common">Mouse whipworm</name>
    <dbReference type="NCBI Taxonomy" id="70415"/>
    <lineage>
        <taxon>Eukaryota</taxon>
        <taxon>Metazoa</taxon>
        <taxon>Ecdysozoa</taxon>
        <taxon>Nematoda</taxon>
        <taxon>Enoplea</taxon>
        <taxon>Dorylaimia</taxon>
        <taxon>Trichinellida</taxon>
        <taxon>Trichuridae</taxon>
        <taxon>Trichuris</taxon>
    </lineage>
</organism>
<dbReference type="Proteomes" id="UP000046395">
    <property type="component" value="Unassembled WGS sequence"/>
</dbReference>
<proteinExistence type="predicted"/>
<evidence type="ECO:0000313" key="2">
    <source>
        <dbReference type="Proteomes" id="UP000046395"/>
    </source>
</evidence>
<evidence type="ECO:0000256" key="1">
    <source>
        <dbReference type="SAM" id="SignalP"/>
    </source>
</evidence>